<feature type="transmembrane region" description="Helical" evidence="1">
    <location>
        <begin position="53"/>
        <end position="75"/>
    </location>
</feature>
<dbReference type="EMBL" id="SDGZ01000024">
    <property type="protein sequence ID" value="TYC48053.1"/>
    <property type="molecule type" value="Genomic_DNA"/>
</dbReference>
<comment type="caution">
    <text evidence="2">The sequence shown here is derived from an EMBL/GenBank/DDBJ whole genome shotgun (WGS) entry which is preliminary data.</text>
</comment>
<dbReference type="Proteomes" id="UP000371977">
    <property type="component" value="Unassembled WGS sequence"/>
</dbReference>
<gene>
    <name evidence="2" type="ORF">ESZ50_09775</name>
</gene>
<evidence type="ECO:0000313" key="3">
    <source>
        <dbReference type="Proteomes" id="UP000371977"/>
    </source>
</evidence>
<evidence type="ECO:0000313" key="2">
    <source>
        <dbReference type="EMBL" id="TYC48053.1"/>
    </source>
</evidence>
<sequence>MNRRTGGIVENNQEEQVQTLDDFFDRNSKINAAVSKNYVDKRKKKNSLSLKKTLSIVFVLMMLAGIILPIANILFN</sequence>
<reference evidence="2 3" key="1">
    <citation type="submission" date="2019-01" db="EMBL/GenBank/DDBJ databases">
        <title>Weissella sp. nov., a novel lactic acid bacterium isolated from animal feces.</title>
        <authorList>
            <person name="Wang L.-T."/>
        </authorList>
    </citation>
    <scope>NUCLEOTIDE SEQUENCE [LARGE SCALE GENOMIC DNA]</scope>
    <source>
        <strain evidence="2 3">8H-2</strain>
    </source>
</reference>
<protein>
    <recommendedName>
        <fullName evidence="4">DUF4044 domain-containing protein</fullName>
    </recommendedName>
</protein>
<proteinExistence type="predicted"/>
<keyword evidence="1" id="KW-0472">Membrane</keyword>
<dbReference type="AlphaFoldDB" id="A0A6C2C3E1"/>
<keyword evidence="1" id="KW-0812">Transmembrane</keyword>
<organism evidence="2 3">
    <name type="scientific">Weissella muntiaci</name>
    <dbReference type="NCBI Taxonomy" id="2508881"/>
    <lineage>
        <taxon>Bacteria</taxon>
        <taxon>Bacillati</taxon>
        <taxon>Bacillota</taxon>
        <taxon>Bacilli</taxon>
        <taxon>Lactobacillales</taxon>
        <taxon>Lactobacillaceae</taxon>
        <taxon>Weissella</taxon>
    </lineage>
</organism>
<name>A0A6C2C3E1_9LACO</name>
<accession>A0A6C2C3E1</accession>
<keyword evidence="1" id="KW-1133">Transmembrane helix</keyword>
<keyword evidence="3" id="KW-1185">Reference proteome</keyword>
<evidence type="ECO:0000256" key="1">
    <source>
        <dbReference type="SAM" id="Phobius"/>
    </source>
</evidence>
<evidence type="ECO:0008006" key="4">
    <source>
        <dbReference type="Google" id="ProtNLM"/>
    </source>
</evidence>